<comment type="subunit">
    <text evidence="4">Homodimer.</text>
</comment>
<dbReference type="Proteomes" id="UP001156215">
    <property type="component" value="Chromosome"/>
</dbReference>
<accession>A0A9E9LZ04</accession>
<evidence type="ECO:0000256" key="3">
    <source>
        <dbReference type="ARBA" id="ARBA00001941"/>
    </source>
</evidence>
<gene>
    <name evidence="9" type="ORF">NB640_09770</name>
</gene>
<evidence type="ECO:0000313" key="10">
    <source>
        <dbReference type="Proteomes" id="UP001156215"/>
    </source>
</evidence>
<evidence type="ECO:0000313" key="9">
    <source>
        <dbReference type="EMBL" id="WAW11342.1"/>
    </source>
</evidence>
<dbReference type="AlphaFoldDB" id="A0A9E9LZ04"/>
<evidence type="ECO:0000256" key="7">
    <source>
        <dbReference type="ARBA" id="ARBA00022801"/>
    </source>
</evidence>
<dbReference type="PANTHER" id="PTHR11845:SF13">
    <property type="entry name" value="5'-DEOXYNUCLEOTIDASE HDDC2"/>
    <property type="match status" value="1"/>
</dbReference>
<keyword evidence="7" id="KW-0378">Hydrolase</keyword>
<organism evidence="9 10">
    <name type="scientific">Oxalobacter vibrioformis</name>
    <dbReference type="NCBI Taxonomy" id="933080"/>
    <lineage>
        <taxon>Bacteria</taxon>
        <taxon>Pseudomonadati</taxon>
        <taxon>Pseudomonadota</taxon>
        <taxon>Betaproteobacteria</taxon>
        <taxon>Burkholderiales</taxon>
        <taxon>Oxalobacteraceae</taxon>
        <taxon>Oxalobacter</taxon>
    </lineage>
</organism>
<sequence length="191" mass="21375">MKQKDIPKRLAFIREAEQLKNVLRSAHTSSGRQESTAEHSWRLCLLALALEDRLAHLDFAKVLQLCIVHDLGEAISGDIPAIAQTADSNKSEQEKQDLLTLLSPLPAFLQKALFSLWEEYEEASSPEARAVKALDKIETLIQHNQGTNPPDFDYRFNLTHGSQYTSNDPLFAEIRALIDADTAVHADKNSL</sequence>
<dbReference type="EMBL" id="CP098242">
    <property type="protein sequence ID" value="WAW11342.1"/>
    <property type="molecule type" value="Genomic_DNA"/>
</dbReference>
<comment type="cofactor">
    <cofactor evidence="3">
        <name>Co(2+)</name>
        <dbReference type="ChEBI" id="CHEBI:48828"/>
    </cofactor>
</comment>
<comment type="catalytic activity">
    <reaction evidence="1">
        <text>a 2'-deoxyribonucleoside 5'-phosphate + H2O = a 2'-deoxyribonucleoside + phosphate</text>
        <dbReference type="Rhea" id="RHEA:36167"/>
        <dbReference type="ChEBI" id="CHEBI:15377"/>
        <dbReference type="ChEBI" id="CHEBI:18274"/>
        <dbReference type="ChEBI" id="CHEBI:43474"/>
        <dbReference type="ChEBI" id="CHEBI:65317"/>
        <dbReference type="EC" id="3.1.3.89"/>
    </reaction>
</comment>
<reference evidence="9" key="1">
    <citation type="journal article" date="2022" name="Front. Microbiol.">
        <title>New perspectives on an old grouping: The genomic and phenotypic variability of Oxalobacter formigenes and the implications for calcium oxalate stone prevention.</title>
        <authorList>
            <person name="Chmiel J.A."/>
            <person name="Carr C."/>
            <person name="Stuivenberg G.A."/>
            <person name="Venema R."/>
            <person name="Chanyi R.M."/>
            <person name="Al K.F."/>
            <person name="Giguere D."/>
            <person name="Say H."/>
            <person name="Akouris P.P."/>
            <person name="Dominguez Romero S.A."/>
            <person name="Kwong A."/>
            <person name="Tai V."/>
            <person name="Koval S.F."/>
            <person name="Razvi H."/>
            <person name="Bjazevic J."/>
            <person name="Burton J.P."/>
        </authorList>
    </citation>
    <scope>NUCLEOTIDE SEQUENCE</scope>
    <source>
        <strain evidence="9">WoOx3</strain>
    </source>
</reference>
<dbReference type="PANTHER" id="PTHR11845">
    <property type="entry name" value="5'-DEOXYNUCLEOTIDASE HDDC2"/>
    <property type="match status" value="1"/>
</dbReference>
<evidence type="ECO:0000256" key="5">
    <source>
        <dbReference type="ARBA" id="ARBA00012964"/>
    </source>
</evidence>
<dbReference type="Pfam" id="PF13023">
    <property type="entry name" value="HD_3"/>
    <property type="match status" value="1"/>
</dbReference>
<evidence type="ECO:0000259" key="8">
    <source>
        <dbReference type="SMART" id="SM00471"/>
    </source>
</evidence>
<dbReference type="GO" id="GO:0002953">
    <property type="term" value="F:5'-deoxynucleotidase activity"/>
    <property type="evidence" value="ECO:0007669"/>
    <property type="project" value="UniProtKB-EC"/>
</dbReference>
<evidence type="ECO:0000256" key="2">
    <source>
        <dbReference type="ARBA" id="ARBA00001936"/>
    </source>
</evidence>
<keyword evidence="10" id="KW-1185">Reference proteome</keyword>
<keyword evidence="6" id="KW-0479">Metal-binding</keyword>
<dbReference type="EC" id="3.1.3.89" evidence="5"/>
<feature type="domain" description="HD/PDEase" evidence="8">
    <location>
        <begin position="32"/>
        <end position="149"/>
    </location>
</feature>
<comment type="cofactor">
    <cofactor evidence="2">
        <name>Mn(2+)</name>
        <dbReference type="ChEBI" id="CHEBI:29035"/>
    </cofactor>
</comment>
<dbReference type="InterPro" id="IPR039356">
    <property type="entry name" value="YfbR/HDDC2"/>
</dbReference>
<name>A0A9E9LZ04_9BURK</name>
<dbReference type="Gene3D" id="1.10.3210.10">
    <property type="entry name" value="Hypothetical protein af1432"/>
    <property type="match status" value="1"/>
</dbReference>
<dbReference type="GO" id="GO:0005737">
    <property type="term" value="C:cytoplasm"/>
    <property type="evidence" value="ECO:0007669"/>
    <property type="project" value="TreeGrafter"/>
</dbReference>
<dbReference type="InterPro" id="IPR006674">
    <property type="entry name" value="HD_domain"/>
</dbReference>
<protein>
    <recommendedName>
        <fullName evidence="5">5'-deoxynucleotidase</fullName>
        <ecNumber evidence="5">3.1.3.89</ecNumber>
    </recommendedName>
</protein>
<evidence type="ECO:0000256" key="6">
    <source>
        <dbReference type="ARBA" id="ARBA00022723"/>
    </source>
</evidence>
<evidence type="ECO:0000256" key="1">
    <source>
        <dbReference type="ARBA" id="ARBA00001638"/>
    </source>
</evidence>
<dbReference type="SUPFAM" id="SSF109604">
    <property type="entry name" value="HD-domain/PDEase-like"/>
    <property type="match status" value="1"/>
</dbReference>
<evidence type="ECO:0000256" key="4">
    <source>
        <dbReference type="ARBA" id="ARBA00011738"/>
    </source>
</evidence>
<proteinExistence type="predicted"/>
<dbReference type="InterPro" id="IPR003607">
    <property type="entry name" value="HD/PDEase_dom"/>
</dbReference>
<dbReference type="SMART" id="SM00471">
    <property type="entry name" value="HDc"/>
    <property type="match status" value="1"/>
</dbReference>
<dbReference type="KEGG" id="ovb:NB640_09770"/>
<dbReference type="GO" id="GO:0046872">
    <property type="term" value="F:metal ion binding"/>
    <property type="evidence" value="ECO:0007669"/>
    <property type="project" value="UniProtKB-KW"/>
</dbReference>